<proteinExistence type="predicted"/>
<reference evidence="2 3" key="1">
    <citation type="submission" date="2015-11" db="EMBL/GenBank/DDBJ databases">
        <authorList>
            <person name="Menninger J.E."/>
            <person name="Lamey M.E."/>
            <person name="Lindemann J.M."/>
            <person name="Martynyuk T."/>
            <person name="Mele F.E."/>
            <person name="Nabua C.T."/>
            <person name="Napoli C.K."/>
            <person name="Santiago L.M."/>
            <person name="Sweetman A.T."/>
            <person name="Weinstein J.L."/>
            <person name="Barrett N.A."/>
            <person name="Buerkert T.R."/>
            <person name="Cautela J.A."/>
            <person name="Egan M.S."/>
            <person name="Erb J.E."/>
            <person name="Garrigan K.E."/>
            <person name="Hagan D.J."/>
            <person name="Hartwell M.C."/>
            <person name="Hyduchak K.M."/>
            <person name="Jacob A.E."/>
            <person name="DeNigris D.M."/>
            <person name="London S.C."/>
            <person name="King-Smith C."/>
            <person name="Lee-Soety J.Y."/>
            <person name="Bradley K.W."/>
            <person name="Asai D.J."/>
            <person name="Bowman C.A."/>
            <person name="Russell D.A."/>
            <person name="Pope W.H."/>
            <person name="Jacobs-Sera D."/>
            <person name="Hendrix R.W."/>
            <person name="Hatfull G.F."/>
        </authorList>
    </citation>
    <scope>NUCLEOTIDE SEQUENCE [LARGE SCALE GENOMIC DNA]</scope>
</reference>
<evidence type="ECO:0000256" key="1">
    <source>
        <dbReference type="SAM" id="Phobius"/>
    </source>
</evidence>
<name>A0A0U4JR15_9CAUD</name>
<keyword evidence="1" id="KW-1133">Transmembrane helix</keyword>
<gene>
    <name evidence="2" type="primary">14</name>
    <name evidence="2" type="ORF">WILDE_14</name>
</gene>
<feature type="transmembrane region" description="Helical" evidence="1">
    <location>
        <begin position="6"/>
        <end position="25"/>
    </location>
</feature>
<dbReference type="Proteomes" id="UP000225045">
    <property type="component" value="Segment"/>
</dbReference>
<accession>A0A0U4JR15</accession>
<keyword evidence="1" id="KW-0812">Transmembrane</keyword>
<dbReference type="EMBL" id="KU160673">
    <property type="protein sequence ID" value="ALY10801.1"/>
    <property type="molecule type" value="Genomic_DNA"/>
</dbReference>
<protein>
    <submittedName>
        <fullName evidence="2">PnuC-like nicotinamide riboside transporter</fullName>
    </submittedName>
</protein>
<organism evidence="2 3">
    <name type="scientific">Arthrobacter phage Wilde</name>
    <dbReference type="NCBI Taxonomy" id="1772323"/>
    <lineage>
        <taxon>Viruses</taxon>
        <taxon>Duplodnaviria</taxon>
        <taxon>Heunggongvirae</taxon>
        <taxon>Uroviricota</taxon>
        <taxon>Caudoviricetes</taxon>
        <taxon>Tankvirus</taxon>
        <taxon>Tankvirus tank</taxon>
    </lineage>
</organism>
<keyword evidence="1" id="KW-0472">Membrane</keyword>
<evidence type="ECO:0000313" key="2">
    <source>
        <dbReference type="EMBL" id="ALY10801.1"/>
    </source>
</evidence>
<evidence type="ECO:0000313" key="3">
    <source>
        <dbReference type="Proteomes" id="UP000225045"/>
    </source>
</evidence>
<sequence length="85" mass="9651">MTEFQVYSLVWSIALSVIGLTGLYFAGNKSQLGWAIGLSVQVLWIIFAITTTQWGFILSALGYGLMNLRNWRKWRADKRKSEHAA</sequence>